<evidence type="ECO:0000256" key="5">
    <source>
        <dbReference type="SAM" id="MobiDB-lite"/>
    </source>
</evidence>
<evidence type="ECO:0000256" key="3">
    <source>
        <dbReference type="ARBA" id="ARBA00023163"/>
    </source>
</evidence>
<proteinExistence type="predicted"/>
<dbReference type="PROSITE" id="PS50217">
    <property type="entry name" value="BZIP"/>
    <property type="match status" value="1"/>
</dbReference>
<dbReference type="InterPro" id="IPR004827">
    <property type="entry name" value="bZIP"/>
</dbReference>
<dbReference type="InterPro" id="IPR046347">
    <property type="entry name" value="bZIP_sf"/>
</dbReference>
<evidence type="ECO:0000256" key="4">
    <source>
        <dbReference type="SAM" id="Coils"/>
    </source>
</evidence>
<feature type="coiled-coil region" evidence="4">
    <location>
        <begin position="213"/>
        <end position="261"/>
    </location>
</feature>
<evidence type="ECO:0000259" key="6">
    <source>
        <dbReference type="PROSITE" id="PS50217"/>
    </source>
</evidence>
<dbReference type="InterPro" id="IPR000837">
    <property type="entry name" value="AP-1"/>
</dbReference>
<sequence>MNQAADGFVQQDQHHLTSGHMGYAHPVDNHQPVIVGGPNSAGGVAHAADLAVNSAEGAFAYPSHYNVATPTDPGTPCNPQNLFNSYYYNGLQSPILDIAFWPPAWPFTEIPPTDPAPEGLYGTAVGVHNYGTHLGSRLNPITQPNGHQFAMPTSSPYQTRNYQVVRQSNASPKKGGRRPKEDEYDDNVNLNEDDRDKRDKRRQRNKEAAARCRQRRLDTMMQLQDEVDKLKNDNDRQEDAIRTLRQQKDQLEQLLRNHGCKIPDELLMPVVTTAADFVNPNAPRKRPLTQHALAAPMAKIPKQEPTLTQVAGDVDNLQRPTSLAFGGGGNIANTPISFGNWSASGVPISTPSNGLTPGGEFMAQLLTGQTGLTPVTNNGGLTSLGFPITSLATPMDSESVLKTL</sequence>
<feature type="domain" description="BZIP" evidence="6">
    <location>
        <begin position="195"/>
        <end position="258"/>
    </location>
</feature>
<reference evidence="8" key="1">
    <citation type="submission" date="2022-11" db="UniProtKB">
        <authorList>
            <consortium name="WormBaseParasite"/>
        </authorList>
    </citation>
    <scope>IDENTIFICATION</scope>
</reference>
<dbReference type="PANTHER" id="PTHR23351:SF24">
    <property type="entry name" value="ACTIVATING TRANSCRIPTION FACTOR 3-RELATED"/>
    <property type="match status" value="1"/>
</dbReference>
<dbReference type="SUPFAM" id="SSF57959">
    <property type="entry name" value="Leucine zipper domain"/>
    <property type="match status" value="1"/>
</dbReference>
<dbReference type="AlphaFoldDB" id="A0A914W6Q7"/>
<accession>A0A914W6Q7</accession>
<protein>
    <submittedName>
        <fullName evidence="8">BZIP domain-containing protein</fullName>
    </submittedName>
</protein>
<evidence type="ECO:0000256" key="1">
    <source>
        <dbReference type="ARBA" id="ARBA00023015"/>
    </source>
</evidence>
<dbReference type="CDD" id="cd14699">
    <property type="entry name" value="bZIP_Fos_like"/>
    <property type="match status" value="1"/>
</dbReference>
<dbReference type="PROSITE" id="PS00036">
    <property type="entry name" value="BZIP_BASIC"/>
    <property type="match status" value="1"/>
</dbReference>
<keyword evidence="7" id="KW-1185">Reference proteome</keyword>
<dbReference type="Pfam" id="PF00170">
    <property type="entry name" value="bZIP_1"/>
    <property type="match status" value="1"/>
</dbReference>
<evidence type="ECO:0000313" key="8">
    <source>
        <dbReference type="WBParaSite" id="PSAMB.scaffold3322size18775.g21105.t1"/>
    </source>
</evidence>
<dbReference type="Gene3D" id="1.20.5.170">
    <property type="match status" value="1"/>
</dbReference>
<feature type="compositionally biased region" description="Polar residues" evidence="5">
    <location>
        <begin position="139"/>
        <end position="171"/>
    </location>
</feature>
<keyword evidence="4" id="KW-0175">Coiled coil</keyword>
<feature type="region of interest" description="Disordered" evidence="5">
    <location>
        <begin position="136"/>
        <end position="212"/>
    </location>
</feature>
<dbReference type="GO" id="GO:0005634">
    <property type="term" value="C:nucleus"/>
    <property type="evidence" value="ECO:0007669"/>
    <property type="project" value="TreeGrafter"/>
</dbReference>
<evidence type="ECO:0000313" key="7">
    <source>
        <dbReference type="Proteomes" id="UP000887566"/>
    </source>
</evidence>
<dbReference type="Proteomes" id="UP000887566">
    <property type="component" value="Unplaced"/>
</dbReference>
<name>A0A914W6Q7_9BILA</name>
<keyword evidence="3" id="KW-0804">Transcription</keyword>
<keyword evidence="1" id="KW-0805">Transcription regulation</keyword>
<organism evidence="7 8">
    <name type="scientific">Plectus sambesii</name>
    <dbReference type="NCBI Taxonomy" id="2011161"/>
    <lineage>
        <taxon>Eukaryota</taxon>
        <taxon>Metazoa</taxon>
        <taxon>Ecdysozoa</taxon>
        <taxon>Nematoda</taxon>
        <taxon>Chromadorea</taxon>
        <taxon>Plectida</taxon>
        <taxon>Plectina</taxon>
        <taxon>Plectoidea</taxon>
        <taxon>Plectidae</taxon>
        <taxon>Plectus</taxon>
    </lineage>
</organism>
<dbReference type="SMART" id="SM00338">
    <property type="entry name" value="BRLZ"/>
    <property type="match status" value="1"/>
</dbReference>
<keyword evidence="2" id="KW-0238">DNA-binding</keyword>
<dbReference type="PANTHER" id="PTHR23351">
    <property type="entry name" value="FOS TRANSCRIPTION FACTOR-RELATED"/>
    <property type="match status" value="1"/>
</dbReference>
<dbReference type="WBParaSite" id="PSAMB.scaffold3322size18775.g21105.t1">
    <property type="protein sequence ID" value="PSAMB.scaffold3322size18775.g21105.t1"/>
    <property type="gene ID" value="PSAMB.scaffold3322size18775.g21105"/>
</dbReference>
<evidence type="ECO:0000256" key="2">
    <source>
        <dbReference type="ARBA" id="ARBA00023125"/>
    </source>
</evidence>
<dbReference type="GO" id="GO:0000981">
    <property type="term" value="F:DNA-binding transcription factor activity, RNA polymerase II-specific"/>
    <property type="evidence" value="ECO:0007669"/>
    <property type="project" value="TreeGrafter"/>
</dbReference>
<dbReference type="GO" id="GO:0000978">
    <property type="term" value="F:RNA polymerase II cis-regulatory region sequence-specific DNA binding"/>
    <property type="evidence" value="ECO:0007669"/>
    <property type="project" value="TreeGrafter"/>
</dbReference>